<dbReference type="EMBL" id="JAMZMM010000237">
    <property type="protein sequence ID" value="MCP2730753.1"/>
    <property type="molecule type" value="Genomic_DNA"/>
</dbReference>
<accession>A0AAE3KQJ2</accession>
<evidence type="ECO:0000313" key="3">
    <source>
        <dbReference type="Proteomes" id="UP001204953"/>
    </source>
</evidence>
<keyword evidence="3" id="KW-1185">Reference proteome</keyword>
<organism evidence="2 3">
    <name type="scientific">Limnofasciculus baicalensis BBK-W-15</name>
    <dbReference type="NCBI Taxonomy" id="2699891"/>
    <lineage>
        <taxon>Bacteria</taxon>
        <taxon>Bacillati</taxon>
        <taxon>Cyanobacteriota</taxon>
        <taxon>Cyanophyceae</taxon>
        <taxon>Coleofasciculales</taxon>
        <taxon>Coleofasciculaceae</taxon>
        <taxon>Limnofasciculus</taxon>
        <taxon>Limnofasciculus baicalensis</taxon>
    </lineage>
</organism>
<comment type="caution">
    <text evidence="2">The sequence shown here is derived from an EMBL/GenBank/DDBJ whole genome shotgun (WGS) entry which is preliminary data.</text>
</comment>
<reference evidence="2" key="1">
    <citation type="submission" date="2022-06" db="EMBL/GenBank/DDBJ databases">
        <title>New cyanobacteria of genus Symplocastrum in benthos of Lake Baikal.</title>
        <authorList>
            <person name="Sorokovikova E."/>
            <person name="Tikhonova I."/>
            <person name="Krasnopeev A."/>
            <person name="Evseev P."/>
            <person name="Gladkikh A."/>
            <person name="Belykh O."/>
        </authorList>
    </citation>
    <scope>NUCLEOTIDE SEQUENCE</scope>
    <source>
        <strain evidence="2">BBK-W-15</strain>
    </source>
</reference>
<name>A0AAE3KQJ2_9CYAN</name>
<proteinExistence type="predicted"/>
<sequence>MSNYVLVLDPNKQPLDPVHPSTARLLLNQQKAAVFRRFPFTIILKVANSNGPTQPIQLKIDPGIKITGMALVQNDKVIWAGELQHRGSQIAV</sequence>
<dbReference type="Proteomes" id="UP001204953">
    <property type="component" value="Unassembled WGS sequence"/>
</dbReference>
<dbReference type="Pfam" id="PF14239">
    <property type="entry name" value="RRXRR"/>
    <property type="match status" value="1"/>
</dbReference>
<feature type="domain" description="RRXRR" evidence="1">
    <location>
        <begin position="5"/>
        <end position="90"/>
    </location>
</feature>
<gene>
    <name evidence="2" type="ORF">NJ959_20200</name>
</gene>
<dbReference type="AlphaFoldDB" id="A0AAE3KQJ2"/>
<dbReference type="InterPro" id="IPR025938">
    <property type="entry name" value="RRXRR_dom"/>
</dbReference>
<evidence type="ECO:0000313" key="2">
    <source>
        <dbReference type="EMBL" id="MCP2730753.1"/>
    </source>
</evidence>
<protein>
    <submittedName>
        <fullName evidence="2">RRXRR domain-containing protein</fullName>
    </submittedName>
</protein>
<evidence type="ECO:0000259" key="1">
    <source>
        <dbReference type="Pfam" id="PF14239"/>
    </source>
</evidence>